<keyword evidence="9 11" id="KW-0472">Membrane</keyword>
<evidence type="ECO:0000256" key="10">
    <source>
        <dbReference type="SAM" id="MobiDB-lite"/>
    </source>
</evidence>
<feature type="transmembrane region" description="Helical" evidence="11">
    <location>
        <begin position="21"/>
        <end position="43"/>
    </location>
</feature>
<evidence type="ECO:0000256" key="9">
    <source>
        <dbReference type="ARBA" id="ARBA00023136"/>
    </source>
</evidence>
<keyword evidence="14" id="KW-1185">Reference proteome</keyword>
<reference evidence="13 14" key="1">
    <citation type="submission" date="2023-11" db="EMBL/GenBank/DDBJ databases">
        <title>Gilvimarinus fulvus sp. nov., isolated from the surface of Kelp.</title>
        <authorList>
            <person name="Sun Y.Y."/>
            <person name="Gong Y."/>
            <person name="Du Z.J."/>
        </authorList>
    </citation>
    <scope>NUCLEOTIDE SEQUENCE [LARGE SCALE GENOMIC DNA]</scope>
    <source>
        <strain evidence="13 14">SDUM040013</strain>
    </source>
</reference>
<feature type="domain" description="TonB C-terminal" evidence="12">
    <location>
        <begin position="201"/>
        <end position="300"/>
    </location>
</feature>
<dbReference type="SUPFAM" id="SSF74653">
    <property type="entry name" value="TolA/TonB C-terminal domain"/>
    <property type="match status" value="1"/>
</dbReference>
<dbReference type="InterPro" id="IPR051045">
    <property type="entry name" value="TonB-dependent_transducer"/>
</dbReference>
<evidence type="ECO:0000256" key="3">
    <source>
        <dbReference type="ARBA" id="ARBA00022448"/>
    </source>
</evidence>
<evidence type="ECO:0000259" key="12">
    <source>
        <dbReference type="PROSITE" id="PS52015"/>
    </source>
</evidence>
<comment type="subcellular location">
    <subcellularLocation>
        <location evidence="1">Cell inner membrane</location>
        <topology evidence="1">Single-pass membrane protein</topology>
        <orientation evidence="1">Periplasmic side</orientation>
    </subcellularLocation>
</comment>
<dbReference type="RefSeq" id="WP_302723763.1">
    <property type="nucleotide sequence ID" value="NZ_JAULRU010000692.1"/>
</dbReference>
<keyword evidence="3" id="KW-0813">Transport</keyword>
<dbReference type="NCBIfam" id="TIGR01352">
    <property type="entry name" value="tonB_Cterm"/>
    <property type="match status" value="1"/>
</dbReference>
<keyword evidence="7" id="KW-0653">Protein transport</keyword>
<keyword evidence="6 11" id="KW-0812">Transmembrane</keyword>
<accession>A0ABU4RZQ0</accession>
<gene>
    <name evidence="13" type="ORF">SCD92_12295</name>
</gene>
<dbReference type="Gene3D" id="3.30.1150.10">
    <property type="match status" value="1"/>
</dbReference>
<evidence type="ECO:0000256" key="8">
    <source>
        <dbReference type="ARBA" id="ARBA00022989"/>
    </source>
</evidence>
<dbReference type="InterPro" id="IPR037682">
    <property type="entry name" value="TonB_C"/>
</dbReference>
<comment type="similarity">
    <text evidence="2">Belongs to the TonB family.</text>
</comment>
<evidence type="ECO:0000256" key="1">
    <source>
        <dbReference type="ARBA" id="ARBA00004383"/>
    </source>
</evidence>
<dbReference type="PANTHER" id="PTHR33446">
    <property type="entry name" value="PROTEIN TONB-RELATED"/>
    <property type="match status" value="1"/>
</dbReference>
<feature type="region of interest" description="Disordered" evidence="10">
    <location>
        <begin position="131"/>
        <end position="158"/>
    </location>
</feature>
<evidence type="ECO:0000256" key="4">
    <source>
        <dbReference type="ARBA" id="ARBA00022475"/>
    </source>
</evidence>
<keyword evidence="4" id="KW-1003">Cell membrane</keyword>
<dbReference type="PROSITE" id="PS52015">
    <property type="entry name" value="TONB_CTD"/>
    <property type="match status" value="1"/>
</dbReference>
<dbReference type="Proteomes" id="UP001273505">
    <property type="component" value="Unassembled WGS sequence"/>
</dbReference>
<dbReference type="InterPro" id="IPR006260">
    <property type="entry name" value="TonB/TolA_C"/>
</dbReference>
<evidence type="ECO:0000313" key="13">
    <source>
        <dbReference type="EMBL" id="MDX6850144.1"/>
    </source>
</evidence>
<organism evidence="13 14">
    <name type="scientific">Gilvimarinus gilvus</name>
    <dbReference type="NCBI Taxonomy" id="3058038"/>
    <lineage>
        <taxon>Bacteria</taxon>
        <taxon>Pseudomonadati</taxon>
        <taxon>Pseudomonadota</taxon>
        <taxon>Gammaproteobacteria</taxon>
        <taxon>Cellvibrionales</taxon>
        <taxon>Cellvibrionaceae</taxon>
        <taxon>Gilvimarinus</taxon>
    </lineage>
</organism>
<proteinExistence type="inferred from homology"/>
<dbReference type="EMBL" id="JAXAFO010000020">
    <property type="protein sequence ID" value="MDX6850144.1"/>
    <property type="molecule type" value="Genomic_DNA"/>
</dbReference>
<protein>
    <submittedName>
        <fullName evidence="13">Energy transducer TonB</fullName>
    </submittedName>
</protein>
<name>A0ABU4RZQ0_9GAMM</name>
<keyword evidence="8 11" id="KW-1133">Transmembrane helix</keyword>
<sequence length="304" mass="33232">MSNQAQIAVGIDTSVKSADRLSFTVFIAVIAHAMLIFGISFTLPEQDNIAPTLEITLATHSSETAPDDAKFLAQNNQEASGTEISNDQLTTDQLADFAAPTVNDINPMPQVQAADLTPQTRTQLVATTSITDQQIQKQNDDISERQEQAREGLPEEQQLVTPEIASLQAKLDRQRQEYAKRPRIRRLTSVATKSAPEAAYLLEWSRKVEQVGNANYPQQALAQGITGKLRMTVTLNGNGTIRKLELSESSGVGILDQAALQIIRLAAPFDPIPASVREQYDQLQIIRTWSFEINGLSTAASAGY</sequence>
<evidence type="ECO:0000256" key="2">
    <source>
        <dbReference type="ARBA" id="ARBA00006555"/>
    </source>
</evidence>
<dbReference type="Pfam" id="PF03544">
    <property type="entry name" value="TonB_C"/>
    <property type="match status" value="1"/>
</dbReference>
<evidence type="ECO:0000256" key="7">
    <source>
        <dbReference type="ARBA" id="ARBA00022927"/>
    </source>
</evidence>
<comment type="caution">
    <text evidence="13">The sequence shown here is derived from an EMBL/GenBank/DDBJ whole genome shotgun (WGS) entry which is preliminary data.</text>
</comment>
<keyword evidence="5" id="KW-0997">Cell inner membrane</keyword>
<evidence type="ECO:0000256" key="5">
    <source>
        <dbReference type="ARBA" id="ARBA00022519"/>
    </source>
</evidence>
<evidence type="ECO:0000256" key="6">
    <source>
        <dbReference type="ARBA" id="ARBA00022692"/>
    </source>
</evidence>
<feature type="compositionally biased region" description="Basic and acidic residues" evidence="10">
    <location>
        <begin position="138"/>
        <end position="153"/>
    </location>
</feature>
<evidence type="ECO:0000256" key="11">
    <source>
        <dbReference type="SAM" id="Phobius"/>
    </source>
</evidence>
<evidence type="ECO:0000313" key="14">
    <source>
        <dbReference type="Proteomes" id="UP001273505"/>
    </source>
</evidence>
<dbReference type="PANTHER" id="PTHR33446:SF11">
    <property type="entry name" value="TONB3"/>
    <property type="match status" value="1"/>
</dbReference>